<name>A0A542XDL5_9MICO</name>
<comment type="caution">
    <text evidence="1">The sequence shown here is derived from an EMBL/GenBank/DDBJ whole genome shotgun (WGS) entry which is preliminary data.</text>
</comment>
<organism evidence="1 2">
    <name type="scientific">Barrientosiimonas humi</name>
    <dbReference type="NCBI Taxonomy" id="999931"/>
    <lineage>
        <taxon>Bacteria</taxon>
        <taxon>Bacillati</taxon>
        <taxon>Actinomycetota</taxon>
        <taxon>Actinomycetes</taxon>
        <taxon>Micrococcales</taxon>
        <taxon>Dermacoccaceae</taxon>
        <taxon>Barrientosiimonas</taxon>
    </lineage>
</organism>
<keyword evidence="2" id="KW-1185">Reference proteome</keyword>
<reference evidence="1 2" key="1">
    <citation type="submission" date="2019-06" db="EMBL/GenBank/DDBJ databases">
        <title>Sequencing the genomes of 1000 actinobacteria strains.</title>
        <authorList>
            <person name="Klenk H.-P."/>
        </authorList>
    </citation>
    <scope>NUCLEOTIDE SEQUENCE [LARGE SCALE GENOMIC DNA]</scope>
    <source>
        <strain evidence="1 2">DSM 24617</strain>
    </source>
</reference>
<protein>
    <recommendedName>
        <fullName evidence="3">CDP-glycerol:poly(Glycerophosphate) glycerophosphotransferase</fullName>
    </recommendedName>
</protein>
<dbReference type="OrthoDB" id="3721973at2"/>
<dbReference type="EMBL" id="VFOK01000001">
    <property type="protein sequence ID" value="TQL33931.1"/>
    <property type="molecule type" value="Genomic_DNA"/>
</dbReference>
<evidence type="ECO:0000313" key="2">
    <source>
        <dbReference type="Proteomes" id="UP000318336"/>
    </source>
</evidence>
<dbReference type="RefSeq" id="WP_142005892.1">
    <property type="nucleotide sequence ID" value="NZ_CAJTBP010000001.1"/>
</dbReference>
<evidence type="ECO:0000313" key="1">
    <source>
        <dbReference type="EMBL" id="TQL33931.1"/>
    </source>
</evidence>
<gene>
    <name evidence="1" type="ORF">FB554_2087</name>
</gene>
<sequence length="326" mass="35804">MAGHYVVVTGASSETHLVYVASYLRHLLTDGQPITVAYPGRGQVDVTRPDLRALLPDEPGLQVEVINGEGWTAPADQELTYVSIGVPGLKPWAQLRRANRGRAMHVVVTDEGLGSYGTWRTRREAWLREGVREPWRSVRTTAVTAGARWLTTRRWPMYQQVGEQWRVVGPVAEEFRRHLPLRSDALVARRRVVLLSQPWIELGVVSEAVYLDHVERLAGEVDKAGSELLVRPHPSERPGRYRHVGELPSAGPAELDPTVAYAGGLIGGPSTAMLNLAAVHGVPAVRVGVPGRPDLDTNLSSQQTSLLDQFLGPVVPDDAVHERLQP</sequence>
<accession>A0A542XDL5</accession>
<proteinExistence type="predicted"/>
<evidence type="ECO:0008006" key="3">
    <source>
        <dbReference type="Google" id="ProtNLM"/>
    </source>
</evidence>
<dbReference type="AlphaFoldDB" id="A0A542XDL5"/>
<dbReference type="Proteomes" id="UP000318336">
    <property type="component" value="Unassembled WGS sequence"/>
</dbReference>